<dbReference type="EMBL" id="CP117450">
    <property type="protein sequence ID" value="WLH04827.1"/>
    <property type="molecule type" value="Genomic_DNA"/>
</dbReference>
<sequence length="104" mass="10219">MSKNYQGAGQTVTFTSPTAGTTSGVPLAINSLVVVPLDTTKKGETCVGALGGSWQLPVTGALKLGAKVSLLAGGLVADGTADAVPFGKLLTDASGGFAEALLIQ</sequence>
<keyword evidence="2" id="KW-1185">Reference proteome</keyword>
<evidence type="ECO:0000313" key="2">
    <source>
        <dbReference type="Proteomes" id="UP001236748"/>
    </source>
</evidence>
<name>A0ABY9FND1_9PSED</name>
<organism evidence="1 2">
    <name type="scientific">Pseudomonas lurida</name>
    <dbReference type="NCBI Taxonomy" id="244566"/>
    <lineage>
        <taxon>Bacteria</taxon>
        <taxon>Pseudomonadati</taxon>
        <taxon>Pseudomonadota</taxon>
        <taxon>Gammaproteobacteria</taxon>
        <taxon>Pseudomonadales</taxon>
        <taxon>Pseudomonadaceae</taxon>
        <taxon>Pseudomonas</taxon>
    </lineage>
</organism>
<evidence type="ECO:0000313" key="1">
    <source>
        <dbReference type="EMBL" id="WLH04827.1"/>
    </source>
</evidence>
<dbReference type="RefSeq" id="WP_305387095.1">
    <property type="nucleotide sequence ID" value="NZ_CP117450.1"/>
</dbReference>
<accession>A0ABY9FND1</accession>
<proteinExistence type="predicted"/>
<protein>
    <submittedName>
        <fullName evidence="1">DUF2190 family protein</fullName>
    </submittedName>
</protein>
<dbReference type="Pfam" id="PF09956">
    <property type="entry name" value="Phage_cement_2"/>
    <property type="match status" value="1"/>
</dbReference>
<reference evidence="1 2" key="1">
    <citation type="submission" date="2023-02" db="EMBL/GenBank/DDBJ databases">
        <title>Evolution of Hrp T3SS in non-pathogenic Pseudomonas fluorescens.</title>
        <authorList>
            <person name="Liao K."/>
            <person name="Wei H."/>
            <person name="Gu Y."/>
        </authorList>
    </citation>
    <scope>NUCLEOTIDE SEQUENCE [LARGE SCALE GENOMIC DNA]</scope>
    <source>
        <strain evidence="1 2">FP2043</strain>
    </source>
</reference>
<dbReference type="InterPro" id="IPR011231">
    <property type="entry name" value="Phage_VT1-Sakai_H0018"/>
</dbReference>
<gene>
    <name evidence="1" type="ORF">PSH67_18450</name>
</gene>
<dbReference type="Proteomes" id="UP001236748">
    <property type="component" value="Chromosome"/>
</dbReference>